<sequence length="211" mass="23559">MLEQFMKNCSPWGGLMVEKFMENCLPWRDPMLEQGKSVRSPPPEEEGAAETTCDELTATPIPLSPVPLGGGGREFGSKVKPRKKGGVGRSTNAAQFGAGLEPTQAHIRHSHLDDLLLETRTWRRREQGKEELQKHISHLTKSEAVREKANGFLGCIRSSAASRSREVILPLYSALVRPQLEYCVQVPAPQYKRDMDVLEGVQQRATKLIKE</sequence>
<accession>A0AAN7PAE8</accession>
<organism evidence="2 3">
    <name type="scientific">Mycteria americana</name>
    <name type="common">Wood stork</name>
    <dbReference type="NCBI Taxonomy" id="33587"/>
    <lineage>
        <taxon>Eukaryota</taxon>
        <taxon>Metazoa</taxon>
        <taxon>Chordata</taxon>
        <taxon>Craniata</taxon>
        <taxon>Vertebrata</taxon>
        <taxon>Euteleostomi</taxon>
        <taxon>Archelosauria</taxon>
        <taxon>Archosauria</taxon>
        <taxon>Dinosauria</taxon>
        <taxon>Saurischia</taxon>
        <taxon>Theropoda</taxon>
        <taxon>Coelurosauria</taxon>
        <taxon>Aves</taxon>
        <taxon>Neognathae</taxon>
        <taxon>Neoaves</taxon>
        <taxon>Aequornithes</taxon>
        <taxon>Ciconiiformes</taxon>
        <taxon>Ciconiidae</taxon>
        <taxon>Mycteria</taxon>
    </lineage>
</organism>
<gene>
    <name evidence="2" type="ORF">QYF61_022565</name>
</gene>
<evidence type="ECO:0000313" key="3">
    <source>
        <dbReference type="Proteomes" id="UP001333110"/>
    </source>
</evidence>
<proteinExistence type="predicted"/>
<comment type="caution">
    <text evidence="2">The sequence shown here is derived from an EMBL/GenBank/DDBJ whole genome shotgun (WGS) entry which is preliminary data.</text>
</comment>
<keyword evidence="3" id="KW-1185">Reference proteome</keyword>
<name>A0AAN7PAE8_MYCAM</name>
<dbReference type="PANTHER" id="PTHR33332">
    <property type="entry name" value="REVERSE TRANSCRIPTASE DOMAIN-CONTAINING PROTEIN"/>
    <property type="match status" value="1"/>
</dbReference>
<evidence type="ECO:0000313" key="2">
    <source>
        <dbReference type="EMBL" id="KAK4827950.1"/>
    </source>
</evidence>
<evidence type="ECO:0000256" key="1">
    <source>
        <dbReference type="SAM" id="MobiDB-lite"/>
    </source>
</evidence>
<dbReference type="AlphaFoldDB" id="A0AAN7PAE8"/>
<dbReference type="EMBL" id="JAUNZN010000002">
    <property type="protein sequence ID" value="KAK4827950.1"/>
    <property type="molecule type" value="Genomic_DNA"/>
</dbReference>
<feature type="region of interest" description="Disordered" evidence="1">
    <location>
        <begin position="58"/>
        <end position="93"/>
    </location>
</feature>
<reference evidence="2 3" key="1">
    <citation type="journal article" date="2023" name="J. Hered.">
        <title>Chromosome-level genome of the wood stork (Mycteria americana) provides insight into avian chromosome evolution.</title>
        <authorList>
            <person name="Flamio R. Jr."/>
            <person name="Ramstad K.M."/>
        </authorList>
    </citation>
    <scope>NUCLEOTIDE SEQUENCE [LARGE SCALE GENOMIC DNA]</scope>
    <source>
        <strain evidence="2">JAX WOST 10</strain>
    </source>
</reference>
<dbReference type="Proteomes" id="UP001333110">
    <property type="component" value="Unassembled WGS sequence"/>
</dbReference>
<protein>
    <submittedName>
        <fullName evidence="2">Uncharacterized protein</fullName>
    </submittedName>
</protein>